<proteinExistence type="predicted"/>
<dbReference type="AlphaFoldDB" id="A0A8H7N933"/>
<keyword evidence="1" id="KW-0812">Transmembrane</keyword>
<evidence type="ECO:0000313" key="2">
    <source>
        <dbReference type="EMBL" id="KAF9751451.1"/>
    </source>
</evidence>
<comment type="caution">
    <text evidence="2">The sequence shown here is derived from an EMBL/GenBank/DDBJ whole genome shotgun (WGS) entry which is preliminary data.</text>
</comment>
<dbReference type="Proteomes" id="UP000616885">
    <property type="component" value="Unassembled WGS sequence"/>
</dbReference>
<keyword evidence="1" id="KW-1133">Transmembrane helix</keyword>
<sequence>MGFIFHSPLREDLERCTKYDGNDVITVLKMLLFMPLFVFTCCFFFFFASTFLPFYSRSSSALFFYSLHSRTYYYALLGSCATLEARWDSLQVIWTRRIPRHFLTSTIWLPPQLPRDEAIK</sequence>
<reference evidence="2" key="1">
    <citation type="submission" date="2020-10" db="EMBL/GenBank/DDBJ databases">
        <title>High-Quality Genome Resource of Clonostachys rosea strain S41 by Oxford Nanopore Long-Read Sequencing.</title>
        <authorList>
            <person name="Wang H."/>
        </authorList>
    </citation>
    <scope>NUCLEOTIDE SEQUENCE</scope>
    <source>
        <strain evidence="2">S41</strain>
    </source>
</reference>
<keyword evidence="1" id="KW-0472">Membrane</keyword>
<organism evidence="2 3">
    <name type="scientific">Bionectria ochroleuca</name>
    <name type="common">Gliocladium roseum</name>
    <dbReference type="NCBI Taxonomy" id="29856"/>
    <lineage>
        <taxon>Eukaryota</taxon>
        <taxon>Fungi</taxon>
        <taxon>Dikarya</taxon>
        <taxon>Ascomycota</taxon>
        <taxon>Pezizomycotina</taxon>
        <taxon>Sordariomycetes</taxon>
        <taxon>Hypocreomycetidae</taxon>
        <taxon>Hypocreales</taxon>
        <taxon>Bionectriaceae</taxon>
        <taxon>Clonostachys</taxon>
    </lineage>
</organism>
<gene>
    <name evidence="2" type="ORF">IM811_013245</name>
</gene>
<evidence type="ECO:0000256" key="1">
    <source>
        <dbReference type="SAM" id="Phobius"/>
    </source>
</evidence>
<accession>A0A8H7N933</accession>
<feature type="transmembrane region" description="Helical" evidence="1">
    <location>
        <begin position="32"/>
        <end position="55"/>
    </location>
</feature>
<protein>
    <submittedName>
        <fullName evidence="2">Uncharacterized protein</fullName>
    </submittedName>
</protein>
<name>A0A8H7N933_BIOOC</name>
<dbReference type="EMBL" id="JADCTT010000005">
    <property type="protein sequence ID" value="KAF9751451.1"/>
    <property type="molecule type" value="Genomic_DNA"/>
</dbReference>
<evidence type="ECO:0000313" key="3">
    <source>
        <dbReference type="Proteomes" id="UP000616885"/>
    </source>
</evidence>